<proteinExistence type="predicted"/>
<dbReference type="EMBL" id="JAAGAX010000013">
    <property type="protein sequence ID" value="KAF2293760.1"/>
    <property type="molecule type" value="Genomic_DNA"/>
</dbReference>
<dbReference type="Proteomes" id="UP000467840">
    <property type="component" value="Chromosome 7"/>
</dbReference>
<dbReference type="AlphaFoldDB" id="A0A6A6KXK4"/>
<keyword evidence="2" id="KW-1133">Transmembrane helix</keyword>
<name>A0A6A6KXK4_HEVBR</name>
<protein>
    <submittedName>
        <fullName evidence="3">Uncharacterized protein</fullName>
    </submittedName>
</protein>
<evidence type="ECO:0000256" key="2">
    <source>
        <dbReference type="SAM" id="Phobius"/>
    </source>
</evidence>
<evidence type="ECO:0000313" key="4">
    <source>
        <dbReference type="Proteomes" id="UP000467840"/>
    </source>
</evidence>
<sequence length="167" mass="18896">MDEERQDHTLVLLPISKLQASGTFADIVGLVCGIFQCASAAIAYAFLSQKADSPIKISVWPLIFAFGVLCSRFPRNPRPKSALRRLKTAHPSRRGLQPPDYPSPSYETPLLFQDKNYYRDLSEIAEQAKRRAEVARLRELHTLKGHVELVARTKGLDIDLDEHYYSV</sequence>
<evidence type="ECO:0000313" key="3">
    <source>
        <dbReference type="EMBL" id="KAF2293760.1"/>
    </source>
</evidence>
<feature type="transmembrane region" description="Helical" evidence="2">
    <location>
        <begin position="27"/>
        <end position="47"/>
    </location>
</feature>
<keyword evidence="4" id="KW-1185">Reference proteome</keyword>
<dbReference type="Gene3D" id="6.10.140.890">
    <property type="match status" value="1"/>
</dbReference>
<comment type="caution">
    <text evidence="3">The sequence shown here is derived from an EMBL/GenBank/DDBJ whole genome shotgun (WGS) entry which is preliminary data.</text>
</comment>
<accession>A0A6A6KXK4</accession>
<feature type="transmembrane region" description="Helical" evidence="2">
    <location>
        <begin position="59"/>
        <end position="75"/>
    </location>
</feature>
<dbReference type="PANTHER" id="PTHR48473">
    <property type="entry name" value="TIR DOMAIN-CONTAINING PROTEIN"/>
    <property type="match status" value="1"/>
</dbReference>
<feature type="compositionally biased region" description="Basic residues" evidence="1">
    <location>
        <begin position="82"/>
        <end position="93"/>
    </location>
</feature>
<reference evidence="3 4" key="1">
    <citation type="journal article" date="2020" name="Mol. Plant">
        <title>The Chromosome-Based Rubber Tree Genome Provides New Insights into Spurge Genome Evolution and Rubber Biosynthesis.</title>
        <authorList>
            <person name="Liu J."/>
            <person name="Shi C."/>
            <person name="Shi C.C."/>
            <person name="Li W."/>
            <person name="Zhang Q.J."/>
            <person name="Zhang Y."/>
            <person name="Li K."/>
            <person name="Lu H.F."/>
            <person name="Shi C."/>
            <person name="Zhu S.T."/>
            <person name="Xiao Z.Y."/>
            <person name="Nan H."/>
            <person name="Yue Y."/>
            <person name="Zhu X.G."/>
            <person name="Wu Y."/>
            <person name="Hong X.N."/>
            <person name="Fan G.Y."/>
            <person name="Tong Y."/>
            <person name="Zhang D."/>
            <person name="Mao C.L."/>
            <person name="Liu Y.L."/>
            <person name="Hao S.J."/>
            <person name="Liu W.Q."/>
            <person name="Lv M.Q."/>
            <person name="Zhang H.B."/>
            <person name="Liu Y."/>
            <person name="Hu-Tang G.R."/>
            <person name="Wang J.P."/>
            <person name="Wang J.H."/>
            <person name="Sun Y.H."/>
            <person name="Ni S.B."/>
            <person name="Chen W.B."/>
            <person name="Zhang X.C."/>
            <person name="Jiao Y.N."/>
            <person name="Eichler E.E."/>
            <person name="Li G.H."/>
            <person name="Liu X."/>
            <person name="Gao L.Z."/>
        </authorList>
    </citation>
    <scope>NUCLEOTIDE SEQUENCE [LARGE SCALE GENOMIC DNA]</scope>
    <source>
        <strain evidence="4">cv. GT1</strain>
        <tissue evidence="3">Leaf</tissue>
    </source>
</reference>
<keyword evidence="2" id="KW-0472">Membrane</keyword>
<organism evidence="3 4">
    <name type="scientific">Hevea brasiliensis</name>
    <name type="common">Para rubber tree</name>
    <name type="synonym">Siphonia brasiliensis</name>
    <dbReference type="NCBI Taxonomy" id="3981"/>
    <lineage>
        <taxon>Eukaryota</taxon>
        <taxon>Viridiplantae</taxon>
        <taxon>Streptophyta</taxon>
        <taxon>Embryophyta</taxon>
        <taxon>Tracheophyta</taxon>
        <taxon>Spermatophyta</taxon>
        <taxon>Magnoliopsida</taxon>
        <taxon>eudicotyledons</taxon>
        <taxon>Gunneridae</taxon>
        <taxon>Pentapetalae</taxon>
        <taxon>rosids</taxon>
        <taxon>fabids</taxon>
        <taxon>Malpighiales</taxon>
        <taxon>Euphorbiaceae</taxon>
        <taxon>Crotonoideae</taxon>
        <taxon>Micrandreae</taxon>
        <taxon>Hevea</taxon>
    </lineage>
</organism>
<keyword evidence="2" id="KW-0812">Transmembrane</keyword>
<gene>
    <name evidence="3" type="ORF">GH714_004516</name>
</gene>
<evidence type="ECO:0000256" key="1">
    <source>
        <dbReference type="SAM" id="MobiDB-lite"/>
    </source>
</evidence>
<dbReference type="PANTHER" id="PTHR48473:SF1">
    <property type="entry name" value="TIR DOMAIN-CONTAINING PROTEIN"/>
    <property type="match status" value="1"/>
</dbReference>
<feature type="region of interest" description="Disordered" evidence="1">
    <location>
        <begin position="82"/>
        <end position="104"/>
    </location>
</feature>